<comment type="caution">
    <text evidence="1">The sequence shown here is derived from an EMBL/GenBank/DDBJ whole genome shotgun (WGS) entry which is preliminary data.</text>
</comment>
<protein>
    <submittedName>
        <fullName evidence="1">Uncharacterized protein</fullName>
    </submittedName>
</protein>
<dbReference type="EMBL" id="CAVNYO010000161">
    <property type="protein sequence ID" value="CAK5270229.1"/>
    <property type="molecule type" value="Genomic_DNA"/>
</dbReference>
<dbReference type="AlphaFoldDB" id="A0AAD2H8P9"/>
<proteinExistence type="predicted"/>
<evidence type="ECO:0000313" key="2">
    <source>
        <dbReference type="Proteomes" id="UP001295794"/>
    </source>
</evidence>
<keyword evidence="2" id="KW-1185">Reference proteome</keyword>
<name>A0AAD2H8P9_9AGAR</name>
<accession>A0AAD2H8P9</accession>
<sequence>MYIPRRTSDCTHRSGILAPAALSARRDRLGALPCMRSLVKTVSLGRRTFSLNTTLTQPVLRSLWERVAERSKVGSYLDSARIASLINRPWLTTAICTGALASASCASCTNRKSSSSHIVCARFSTSCKLSPCGNES</sequence>
<evidence type="ECO:0000313" key="1">
    <source>
        <dbReference type="EMBL" id="CAK5270229.1"/>
    </source>
</evidence>
<reference evidence="1" key="1">
    <citation type="submission" date="2023-11" db="EMBL/GenBank/DDBJ databases">
        <authorList>
            <person name="De Vega J J."/>
            <person name="De Vega J J."/>
        </authorList>
    </citation>
    <scope>NUCLEOTIDE SEQUENCE</scope>
</reference>
<organism evidence="1 2">
    <name type="scientific">Mycena citricolor</name>
    <dbReference type="NCBI Taxonomy" id="2018698"/>
    <lineage>
        <taxon>Eukaryota</taxon>
        <taxon>Fungi</taxon>
        <taxon>Dikarya</taxon>
        <taxon>Basidiomycota</taxon>
        <taxon>Agaricomycotina</taxon>
        <taxon>Agaricomycetes</taxon>
        <taxon>Agaricomycetidae</taxon>
        <taxon>Agaricales</taxon>
        <taxon>Marasmiineae</taxon>
        <taxon>Mycenaceae</taxon>
        <taxon>Mycena</taxon>
    </lineage>
</organism>
<gene>
    <name evidence="1" type="ORF">MYCIT1_LOCUS14462</name>
</gene>
<dbReference type="Proteomes" id="UP001295794">
    <property type="component" value="Unassembled WGS sequence"/>
</dbReference>